<dbReference type="Gene3D" id="1.10.10.10">
    <property type="entry name" value="Winged helix-like DNA-binding domain superfamily/Winged helix DNA-binding domain"/>
    <property type="match status" value="1"/>
</dbReference>
<dbReference type="Proteomes" id="UP001500956">
    <property type="component" value="Unassembled WGS sequence"/>
</dbReference>
<dbReference type="PROSITE" id="PS51000">
    <property type="entry name" value="HTH_DEOR_2"/>
    <property type="match status" value="1"/>
</dbReference>
<evidence type="ECO:0000313" key="5">
    <source>
        <dbReference type="EMBL" id="GAA4732461.1"/>
    </source>
</evidence>
<dbReference type="InterPro" id="IPR037171">
    <property type="entry name" value="NagB/RpiA_transferase-like"/>
</dbReference>
<dbReference type="InterPro" id="IPR014036">
    <property type="entry name" value="DeoR-like_C"/>
</dbReference>
<dbReference type="Gene3D" id="3.40.50.1360">
    <property type="match status" value="1"/>
</dbReference>
<evidence type="ECO:0000256" key="2">
    <source>
        <dbReference type="ARBA" id="ARBA00023125"/>
    </source>
</evidence>
<dbReference type="PRINTS" id="PR00037">
    <property type="entry name" value="HTHLACR"/>
</dbReference>
<dbReference type="Pfam" id="PF00455">
    <property type="entry name" value="DeoRC"/>
    <property type="match status" value="1"/>
</dbReference>
<evidence type="ECO:0000313" key="6">
    <source>
        <dbReference type="Proteomes" id="UP001500956"/>
    </source>
</evidence>
<reference evidence="6" key="1">
    <citation type="journal article" date="2019" name="Int. J. Syst. Evol. Microbiol.">
        <title>The Global Catalogue of Microorganisms (GCM) 10K type strain sequencing project: providing services to taxonomists for standard genome sequencing and annotation.</title>
        <authorList>
            <consortium name="The Broad Institute Genomics Platform"/>
            <consortium name="The Broad Institute Genome Sequencing Center for Infectious Disease"/>
            <person name="Wu L."/>
            <person name="Ma J."/>
        </authorList>
    </citation>
    <scope>NUCLEOTIDE SEQUENCE [LARGE SCALE GENOMIC DNA]</scope>
    <source>
        <strain evidence="6">JCM 18063</strain>
    </source>
</reference>
<dbReference type="InterPro" id="IPR001034">
    <property type="entry name" value="DeoR_HTH"/>
</dbReference>
<dbReference type="Pfam" id="PF08220">
    <property type="entry name" value="HTH_DeoR"/>
    <property type="match status" value="1"/>
</dbReference>
<evidence type="ECO:0000256" key="1">
    <source>
        <dbReference type="ARBA" id="ARBA00023015"/>
    </source>
</evidence>
<evidence type="ECO:0000259" key="4">
    <source>
        <dbReference type="PROSITE" id="PS51000"/>
    </source>
</evidence>
<dbReference type="SUPFAM" id="SSF46785">
    <property type="entry name" value="Winged helix' DNA-binding domain"/>
    <property type="match status" value="1"/>
</dbReference>
<dbReference type="PROSITE" id="PS00894">
    <property type="entry name" value="HTH_DEOR_1"/>
    <property type="match status" value="1"/>
</dbReference>
<keyword evidence="6" id="KW-1185">Reference proteome</keyword>
<dbReference type="InterPro" id="IPR036390">
    <property type="entry name" value="WH_DNA-bd_sf"/>
</dbReference>
<keyword evidence="3" id="KW-0804">Transcription</keyword>
<dbReference type="SMART" id="SM00420">
    <property type="entry name" value="HTH_DEOR"/>
    <property type="match status" value="1"/>
</dbReference>
<keyword evidence="1" id="KW-0805">Transcription regulation</keyword>
<keyword evidence="2 5" id="KW-0238">DNA-binding</keyword>
<sequence length="264" mass="27380">MVAMLPAERRSALLDHVATHGSARVVDLASALGVSRMTVRRDIDELAEQGLLLKVHGGAMAIDGDTSRPAATGWAAQEAEKEAIARAAASLVEPGMSVGLSGGSTAWHVAHRLRTIPDVTVVTNSLPVAELFDDEALVVEARSAHVVLTGGVRTPARALVGPVAVRTLEVLHCDVVFVGVHGLDPRAGLTTPNLLEAETNRALLAAGERAVVVADHSKWHTVSLTTVADLDAADVVISDAGLAPEAVAEIEQHGPEVVVAPPPE</sequence>
<gene>
    <name evidence="5" type="ORF">GCM10023216_25770</name>
</gene>
<dbReference type="InterPro" id="IPR036388">
    <property type="entry name" value="WH-like_DNA-bd_sf"/>
</dbReference>
<dbReference type="PANTHER" id="PTHR30363">
    <property type="entry name" value="HTH-TYPE TRANSCRIPTIONAL REGULATOR SRLR-RELATED"/>
    <property type="match status" value="1"/>
</dbReference>
<dbReference type="EMBL" id="BAABID010000013">
    <property type="protein sequence ID" value="GAA4732461.1"/>
    <property type="molecule type" value="Genomic_DNA"/>
</dbReference>
<feature type="domain" description="HTH deoR-type" evidence="4">
    <location>
        <begin position="6"/>
        <end position="61"/>
    </location>
</feature>
<protein>
    <submittedName>
        <fullName evidence="5">DeoR/GlpR family DNA-binding transcription regulator</fullName>
    </submittedName>
</protein>
<dbReference type="GO" id="GO:0003677">
    <property type="term" value="F:DNA binding"/>
    <property type="evidence" value="ECO:0007669"/>
    <property type="project" value="UniProtKB-KW"/>
</dbReference>
<proteinExistence type="predicted"/>
<evidence type="ECO:0000256" key="3">
    <source>
        <dbReference type="ARBA" id="ARBA00023163"/>
    </source>
</evidence>
<accession>A0ABP8YLL7</accession>
<dbReference type="SUPFAM" id="SSF100950">
    <property type="entry name" value="NagB/RpiA/CoA transferase-like"/>
    <property type="match status" value="1"/>
</dbReference>
<name>A0ABP8YLL7_9MICO</name>
<dbReference type="InterPro" id="IPR018356">
    <property type="entry name" value="Tscrpt_reg_HTH_DeoR_CS"/>
</dbReference>
<dbReference type="RefSeq" id="WP_343037547.1">
    <property type="nucleotide sequence ID" value="NZ_BAABID010000013.1"/>
</dbReference>
<comment type="caution">
    <text evidence="5">The sequence shown here is derived from an EMBL/GenBank/DDBJ whole genome shotgun (WGS) entry which is preliminary data.</text>
</comment>
<dbReference type="PANTHER" id="PTHR30363:SF44">
    <property type="entry name" value="AGA OPERON TRANSCRIPTIONAL REPRESSOR-RELATED"/>
    <property type="match status" value="1"/>
</dbReference>
<dbReference type="SMART" id="SM01134">
    <property type="entry name" value="DeoRC"/>
    <property type="match status" value="1"/>
</dbReference>
<organism evidence="5 6">
    <name type="scientific">Isoptericola chiayiensis</name>
    <dbReference type="NCBI Taxonomy" id="579446"/>
    <lineage>
        <taxon>Bacteria</taxon>
        <taxon>Bacillati</taxon>
        <taxon>Actinomycetota</taxon>
        <taxon>Actinomycetes</taxon>
        <taxon>Micrococcales</taxon>
        <taxon>Promicromonosporaceae</taxon>
        <taxon>Isoptericola</taxon>
    </lineage>
</organism>
<dbReference type="InterPro" id="IPR050313">
    <property type="entry name" value="Carb_Metab_HTH_regulators"/>
</dbReference>